<gene>
    <name evidence="2" type="ORF">ACFSJC_09430</name>
</gene>
<accession>A0ABW4Y7N1</accession>
<evidence type="ECO:0000313" key="2">
    <source>
        <dbReference type="EMBL" id="MFD2112059.1"/>
    </source>
</evidence>
<proteinExistence type="predicted"/>
<dbReference type="EMBL" id="JBHUHX010000018">
    <property type="protein sequence ID" value="MFD2112059.1"/>
    <property type="molecule type" value="Genomic_DNA"/>
</dbReference>
<dbReference type="InterPro" id="IPR011604">
    <property type="entry name" value="PDDEXK-like_dom_sf"/>
</dbReference>
<reference evidence="3" key="1">
    <citation type="journal article" date="2019" name="Int. J. Syst. Evol. Microbiol.">
        <title>The Global Catalogue of Microorganisms (GCM) 10K type strain sequencing project: providing services to taxonomists for standard genome sequencing and annotation.</title>
        <authorList>
            <consortium name="The Broad Institute Genomics Platform"/>
            <consortium name="The Broad Institute Genome Sequencing Center for Infectious Disease"/>
            <person name="Wu L."/>
            <person name="Ma J."/>
        </authorList>
    </citation>
    <scope>NUCLEOTIDE SEQUENCE [LARGE SCALE GENOMIC DNA]</scope>
    <source>
        <strain evidence="3">KACC 12597</strain>
    </source>
</reference>
<dbReference type="Proteomes" id="UP001597337">
    <property type="component" value="Unassembled WGS sequence"/>
</dbReference>
<dbReference type="InterPro" id="IPR024432">
    <property type="entry name" value="Put_RecE_PDDEXK-like_dom"/>
</dbReference>
<dbReference type="Pfam" id="PF12684">
    <property type="entry name" value="DUF3799"/>
    <property type="match status" value="1"/>
</dbReference>
<comment type="caution">
    <text evidence="2">The sequence shown here is derived from an EMBL/GenBank/DDBJ whole genome shotgun (WGS) entry which is preliminary data.</text>
</comment>
<name>A0ABW4Y7N1_9GAMM</name>
<organism evidence="2 3">
    <name type="scientific">Thiorhodococcus fuscus</name>
    <dbReference type="NCBI Taxonomy" id="527200"/>
    <lineage>
        <taxon>Bacteria</taxon>
        <taxon>Pseudomonadati</taxon>
        <taxon>Pseudomonadota</taxon>
        <taxon>Gammaproteobacteria</taxon>
        <taxon>Chromatiales</taxon>
        <taxon>Chromatiaceae</taxon>
        <taxon>Thiorhodococcus</taxon>
    </lineage>
</organism>
<evidence type="ECO:0000259" key="1">
    <source>
        <dbReference type="Pfam" id="PF12684"/>
    </source>
</evidence>
<sequence length="271" mass="30233">MNPDWSKPGIHHGVAFEDYLALRAVSAHGLMQIERSPAHYRTSIETPHAPSAAQALGTLTHLCVLEPEEYRQRVRVAPAVDRRTKAGKETFAAFEAEVTAIPDAMIATAEQDTKARAMRESVMAQPFARALLADGAAEVTLLWDQDGTFCKARPDWLCSGHEVIVDLKTAADASEQAFAKACGNYRYHLQAAWYQDAVMRVGLGDRVFVFIAVEPEPPYAAGLYQIDDQALRVGRIRYERALETYRECVATNDWPGYAREIRTIELPKWAL</sequence>
<dbReference type="RefSeq" id="WP_386026019.1">
    <property type="nucleotide sequence ID" value="NZ_JBHUHX010000018.1"/>
</dbReference>
<feature type="domain" description="Putative exodeoxyribonuclease 8 PDDEXK-like" evidence="1">
    <location>
        <begin position="30"/>
        <end position="263"/>
    </location>
</feature>
<dbReference type="Gene3D" id="3.90.320.10">
    <property type="match status" value="1"/>
</dbReference>
<keyword evidence="3" id="KW-1185">Reference proteome</keyword>
<evidence type="ECO:0000313" key="3">
    <source>
        <dbReference type="Proteomes" id="UP001597337"/>
    </source>
</evidence>
<protein>
    <submittedName>
        <fullName evidence="2">PD-(D/E)XK nuclease-like domain-containing protein</fullName>
    </submittedName>
</protein>